<name>A0A1W0WP06_HYPEX</name>
<proteinExistence type="predicted"/>
<dbReference type="Proteomes" id="UP000192578">
    <property type="component" value="Unassembled WGS sequence"/>
</dbReference>
<feature type="transmembrane region" description="Helical" evidence="1">
    <location>
        <begin position="73"/>
        <end position="92"/>
    </location>
</feature>
<keyword evidence="1" id="KW-0472">Membrane</keyword>
<dbReference type="EMBL" id="MTYJ01000069">
    <property type="protein sequence ID" value="OQV16909.1"/>
    <property type="molecule type" value="Genomic_DNA"/>
</dbReference>
<evidence type="ECO:0000313" key="3">
    <source>
        <dbReference type="Proteomes" id="UP000192578"/>
    </source>
</evidence>
<keyword evidence="1" id="KW-0812">Transmembrane</keyword>
<protein>
    <submittedName>
        <fullName evidence="2">Uncharacterized protein</fullName>
    </submittedName>
</protein>
<sequence length="99" mass="11223">MLYATLLLWPLVRAHEEGLKLNGLLHKLIGLVEDKYCSGRQNANNHLHQVLHTFLLTSKDQSILFEGGGLLRITRMFVVTTVTLLMTFIFVAKEFLTAV</sequence>
<organism evidence="2 3">
    <name type="scientific">Hypsibius exemplaris</name>
    <name type="common">Freshwater tardigrade</name>
    <dbReference type="NCBI Taxonomy" id="2072580"/>
    <lineage>
        <taxon>Eukaryota</taxon>
        <taxon>Metazoa</taxon>
        <taxon>Ecdysozoa</taxon>
        <taxon>Tardigrada</taxon>
        <taxon>Eutardigrada</taxon>
        <taxon>Parachela</taxon>
        <taxon>Hypsibioidea</taxon>
        <taxon>Hypsibiidae</taxon>
        <taxon>Hypsibius</taxon>
    </lineage>
</organism>
<dbReference type="AlphaFoldDB" id="A0A1W0WP06"/>
<keyword evidence="1" id="KW-1133">Transmembrane helix</keyword>
<gene>
    <name evidence="2" type="ORF">BV898_09079</name>
</gene>
<keyword evidence="3" id="KW-1185">Reference proteome</keyword>
<accession>A0A1W0WP06</accession>
<evidence type="ECO:0000256" key="1">
    <source>
        <dbReference type="SAM" id="Phobius"/>
    </source>
</evidence>
<evidence type="ECO:0000313" key="2">
    <source>
        <dbReference type="EMBL" id="OQV16909.1"/>
    </source>
</evidence>
<comment type="caution">
    <text evidence="2">The sequence shown here is derived from an EMBL/GenBank/DDBJ whole genome shotgun (WGS) entry which is preliminary data.</text>
</comment>
<reference evidence="3" key="1">
    <citation type="submission" date="2017-01" db="EMBL/GenBank/DDBJ databases">
        <title>Comparative genomics of anhydrobiosis in the tardigrade Hypsibius dujardini.</title>
        <authorList>
            <person name="Yoshida Y."/>
            <person name="Koutsovoulos G."/>
            <person name="Laetsch D."/>
            <person name="Stevens L."/>
            <person name="Kumar S."/>
            <person name="Horikawa D."/>
            <person name="Ishino K."/>
            <person name="Komine S."/>
            <person name="Tomita M."/>
            <person name="Blaxter M."/>
            <person name="Arakawa K."/>
        </authorList>
    </citation>
    <scope>NUCLEOTIDE SEQUENCE [LARGE SCALE GENOMIC DNA]</scope>
    <source>
        <strain evidence="3">Z151</strain>
    </source>
</reference>